<dbReference type="OrthoDB" id="487953at2"/>
<keyword evidence="2" id="KW-1185">Reference proteome</keyword>
<proteinExistence type="predicted"/>
<dbReference type="RefSeq" id="WP_127083160.1">
    <property type="nucleotide sequence ID" value="NZ_RSCL01000012.1"/>
</dbReference>
<evidence type="ECO:0000313" key="2">
    <source>
        <dbReference type="Proteomes" id="UP000271624"/>
    </source>
</evidence>
<dbReference type="Proteomes" id="UP000271624">
    <property type="component" value="Unassembled WGS sequence"/>
</dbReference>
<reference evidence="1" key="2">
    <citation type="journal article" date="2019" name="Genome Biol. Evol.">
        <title>Day and night: Metabolic profiles and evolutionary relationships of six axenic non-marine cyanobacteria.</title>
        <authorList>
            <person name="Will S.E."/>
            <person name="Henke P."/>
            <person name="Boedeker C."/>
            <person name="Huang S."/>
            <person name="Brinkmann H."/>
            <person name="Rohde M."/>
            <person name="Jarek M."/>
            <person name="Friedl T."/>
            <person name="Seufert S."/>
            <person name="Schumacher M."/>
            <person name="Overmann J."/>
            <person name="Neumann-Schaal M."/>
            <person name="Petersen J."/>
        </authorList>
    </citation>
    <scope>NUCLEOTIDE SEQUENCE [LARGE SCALE GENOMIC DNA]</scope>
    <source>
        <strain evidence="1">PCC 7102</strain>
    </source>
</reference>
<dbReference type="EMBL" id="RSCL01000012">
    <property type="protein sequence ID" value="RUT03883.1"/>
    <property type="molecule type" value="Genomic_DNA"/>
</dbReference>
<protein>
    <submittedName>
        <fullName evidence="1">Uncharacterized protein</fullName>
    </submittedName>
</protein>
<sequence length="84" mass="9687">MTLIKKSEQLLLLKIKKIEDSEQNTQPDTKDTPMVSLEQKPIAIPNQESDYIAVRDNPIVQSVGNSGWQISDIWRDIRVDDFFN</sequence>
<dbReference type="AlphaFoldDB" id="A0A433VCT1"/>
<evidence type="ECO:0000313" key="1">
    <source>
        <dbReference type="EMBL" id="RUT03883.1"/>
    </source>
</evidence>
<reference evidence="1" key="1">
    <citation type="submission" date="2018-12" db="EMBL/GenBank/DDBJ databases">
        <authorList>
            <person name="Will S."/>
            <person name="Neumann-Schaal M."/>
            <person name="Henke P."/>
        </authorList>
    </citation>
    <scope>NUCLEOTIDE SEQUENCE</scope>
    <source>
        <strain evidence="1">PCC 7102</strain>
    </source>
</reference>
<comment type="caution">
    <text evidence="1">The sequence shown here is derived from an EMBL/GenBank/DDBJ whole genome shotgun (WGS) entry which is preliminary data.</text>
</comment>
<accession>A0A433VCT1</accession>
<gene>
    <name evidence="1" type="ORF">DSM106972_047970</name>
</gene>
<organism evidence="1 2">
    <name type="scientific">Dulcicalothrix desertica PCC 7102</name>
    <dbReference type="NCBI Taxonomy" id="232991"/>
    <lineage>
        <taxon>Bacteria</taxon>
        <taxon>Bacillati</taxon>
        <taxon>Cyanobacteriota</taxon>
        <taxon>Cyanophyceae</taxon>
        <taxon>Nostocales</taxon>
        <taxon>Calotrichaceae</taxon>
        <taxon>Dulcicalothrix</taxon>
    </lineage>
</organism>
<name>A0A433VCT1_9CYAN</name>